<dbReference type="Proteomes" id="UP001596540">
    <property type="component" value="Unassembled WGS sequence"/>
</dbReference>
<dbReference type="RefSeq" id="WP_379873428.1">
    <property type="nucleotide sequence ID" value="NZ_JBHTBH010000014.1"/>
</dbReference>
<dbReference type="InterPro" id="IPR036614">
    <property type="entry name" value="RusA-like_sf"/>
</dbReference>
<dbReference type="EMBL" id="JBHTBH010000014">
    <property type="protein sequence ID" value="MFC7330781.1"/>
    <property type="molecule type" value="Genomic_DNA"/>
</dbReference>
<dbReference type="SUPFAM" id="SSF103084">
    <property type="entry name" value="Holliday junction resolvase RusA"/>
    <property type="match status" value="1"/>
</dbReference>
<organism evidence="1 2">
    <name type="scientific">Marinactinospora rubrisoli</name>
    <dbReference type="NCBI Taxonomy" id="2715399"/>
    <lineage>
        <taxon>Bacteria</taxon>
        <taxon>Bacillati</taxon>
        <taxon>Actinomycetota</taxon>
        <taxon>Actinomycetes</taxon>
        <taxon>Streptosporangiales</taxon>
        <taxon>Nocardiopsidaceae</taxon>
        <taxon>Marinactinospora</taxon>
    </lineage>
</organism>
<accession>A0ABW2KL89</accession>
<sequence length="126" mass="13688">MTAPPETRTAVIKLPVLPLLNSNQRLHWAVRARRTKVIRETAALVTWSKRLAPMSKVAITAVIHPKTSRRFDPHNLQPTVKAAIDGLVDAGLVADDDSSRVVSVAFIAGAKDPAGAWVELVVREVP</sequence>
<proteinExistence type="predicted"/>
<reference evidence="2" key="1">
    <citation type="journal article" date="2019" name="Int. J. Syst. Evol. Microbiol.">
        <title>The Global Catalogue of Microorganisms (GCM) 10K type strain sequencing project: providing services to taxonomists for standard genome sequencing and annotation.</title>
        <authorList>
            <consortium name="The Broad Institute Genomics Platform"/>
            <consortium name="The Broad Institute Genome Sequencing Center for Infectious Disease"/>
            <person name="Wu L."/>
            <person name="Ma J."/>
        </authorList>
    </citation>
    <scope>NUCLEOTIDE SEQUENCE [LARGE SCALE GENOMIC DNA]</scope>
    <source>
        <strain evidence="2">CGMCC 4.7382</strain>
    </source>
</reference>
<keyword evidence="2" id="KW-1185">Reference proteome</keyword>
<evidence type="ECO:0000313" key="2">
    <source>
        <dbReference type="Proteomes" id="UP001596540"/>
    </source>
</evidence>
<comment type="caution">
    <text evidence="1">The sequence shown here is derived from an EMBL/GenBank/DDBJ whole genome shotgun (WGS) entry which is preliminary data.</text>
</comment>
<protein>
    <recommendedName>
        <fullName evidence="3">RusA-like resolvase</fullName>
    </recommendedName>
</protein>
<evidence type="ECO:0000313" key="1">
    <source>
        <dbReference type="EMBL" id="MFC7330781.1"/>
    </source>
</evidence>
<name>A0ABW2KL89_9ACTN</name>
<evidence type="ECO:0008006" key="3">
    <source>
        <dbReference type="Google" id="ProtNLM"/>
    </source>
</evidence>
<gene>
    <name evidence="1" type="ORF">ACFQRF_23900</name>
</gene>
<dbReference type="Gene3D" id="3.30.1330.70">
    <property type="entry name" value="Holliday junction resolvase RusA"/>
    <property type="match status" value="1"/>
</dbReference>